<evidence type="ECO:0000313" key="1">
    <source>
        <dbReference type="EMBL" id="KKL17585.1"/>
    </source>
</evidence>
<dbReference type="AlphaFoldDB" id="A0A0F9B7F2"/>
<sequence length="57" mass="6365">MKNKLLTYGDWVKKAGRENELGTKALITDKMLMRVKGWEKILAKIMAGSIAKSLVEG</sequence>
<dbReference type="EMBL" id="LAZR01039201">
    <property type="protein sequence ID" value="KKL17585.1"/>
    <property type="molecule type" value="Genomic_DNA"/>
</dbReference>
<gene>
    <name evidence="1" type="ORF">LCGC14_2484030</name>
</gene>
<feature type="non-terminal residue" evidence="1">
    <location>
        <position position="57"/>
    </location>
</feature>
<name>A0A0F9B7F2_9ZZZZ</name>
<organism evidence="1">
    <name type="scientific">marine sediment metagenome</name>
    <dbReference type="NCBI Taxonomy" id="412755"/>
    <lineage>
        <taxon>unclassified sequences</taxon>
        <taxon>metagenomes</taxon>
        <taxon>ecological metagenomes</taxon>
    </lineage>
</organism>
<protein>
    <submittedName>
        <fullName evidence="1">Uncharacterized protein</fullName>
    </submittedName>
</protein>
<proteinExistence type="predicted"/>
<reference evidence="1" key="1">
    <citation type="journal article" date="2015" name="Nature">
        <title>Complex archaea that bridge the gap between prokaryotes and eukaryotes.</title>
        <authorList>
            <person name="Spang A."/>
            <person name="Saw J.H."/>
            <person name="Jorgensen S.L."/>
            <person name="Zaremba-Niedzwiedzka K."/>
            <person name="Martijn J."/>
            <person name="Lind A.E."/>
            <person name="van Eijk R."/>
            <person name="Schleper C."/>
            <person name="Guy L."/>
            <person name="Ettema T.J."/>
        </authorList>
    </citation>
    <scope>NUCLEOTIDE SEQUENCE</scope>
</reference>
<accession>A0A0F9B7F2</accession>
<comment type="caution">
    <text evidence="1">The sequence shown here is derived from an EMBL/GenBank/DDBJ whole genome shotgun (WGS) entry which is preliminary data.</text>
</comment>